<accession>A0A0D6MM88</accession>
<protein>
    <recommendedName>
        <fullName evidence="4">Helix-turn-helix domain-containing protein</fullName>
    </recommendedName>
</protein>
<keyword evidence="1" id="KW-0812">Transmembrane</keyword>
<name>A0A0D6MM88_9PROT</name>
<dbReference type="AlphaFoldDB" id="A0A0D6MM88"/>
<keyword evidence="1" id="KW-0472">Membrane</keyword>
<dbReference type="RefSeq" id="WP_148505948.1">
    <property type="nucleotide sequence ID" value="NZ_BAQF01000012.1"/>
</dbReference>
<sequence length="127" mass="13849">MSVAPVTSTLVAFPDRRVVTPREASAHIGIAPGSLNRLRLLRCGPNRIVTGHDTLYRIEDLDAFKAALLVEVGLDPATCRPAAKGDDTPVVLPFMQLLIRRRIVRRIILLGLWSALGLGTLSTLILF</sequence>
<evidence type="ECO:0000313" key="2">
    <source>
        <dbReference type="EMBL" id="GAN54784.1"/>
    </source>
</evidence>
<dbReference type="EMBL" id="BALE01000031">
    <property type="protein sequence ID" value="GAN54784.1"/>
    <property type="molecule type" value="Genomic_DNA"/>
</dbReference>
<keyword evidence="3" id="KW-1185">Reference proteome</keyword>
<gene>
    <name evidence="2" type="ORF">Tasa_031_002</name>
</gene>
<keyword evidence="1" id="KW-1133">Transmembrane helix</keyword>
<reference evidence="2 3" key="1">
    <citation type="submission" date="2012-10" db="EMBL/GenBank/DDBJ databases">
        <title>Genome sequencing of Tanticharoenia sakaeratensis NBRC 103193.</title>
        <authorList>
            <person name="Azuma Y."/>
            <person name="Hadano H."/>
            <person name="Hirakawa H."/>
            <person name="Matsushita K."/>
        </authorList>
    </citation>
    <scope>NUCLEOTIDE SEQUENCE [LARGE SCALE GENOMIC DNA]</scope>
    <source>
        <strain evidence="2 3">NBRC 103193</strain>
    </source>
</reference>
<evidence type="ECO:0008006" key="4">
    <source>
        <dbReference type="Google" id="ProtNLM"/>
    </source>
</evidence>
<comment type="caution">
    <text evidence="2">The sequence shown here is derived from an EMBL/GenBank/DDBJ whole genome shotgun (WGS) entry which is preliminary data.</text>
</comment>
<evidence type="ECO:0000256" key="1">
    <source>
        <dbReference type="SAM" id="Phobius"/>
    </source>
</evidence>
<evidence type="ECO:0000313" key="3">
    <source>
        <dbReference type="Proteomes" id="UP000032679"/>
    </source>
</evidence>
<feature type="transmembrane region" description="Helical" evidence="1">
    <location>
        <begin position="107"/>
        <end position="126"/>
    </location>
</feature>
<dbReference type="Proteomes" id="UP000032679">
    <property type="component" value="Unassembled WGS sequence"/>
</dbReference>
<proteinExistence type="predicted"/>
<organism evidence="2 3">
    <name type="scientific">Tanticharoenia sakaeratensis NBRC 103193</name>
    <dbReference type="NCBI Taxonomy" id="1231623"/>
    <lineage>
        <taxon>Bacteria</taxon>
        <taxon>Pseudomonadati</taxon>
        <taxon>Pseudomonadota</taxon>
        <taxon>Alphaproteobacteria</taxon>
        <taxon>Acetobacterales</taxon>
        <taxon>Acetobacteraceae</taxon>
        <taxon>Tanticharoenia</taxon>
    </lineage>
</organism>